<feature type="transmembrane region" description="Helical" evidence="1">
    <location>
        <begin position="7"/>
        <end position="27"/>
    </location>
</feature>
<sequence>MQRKKGNIIAGIILALGLILIGASFLIGPIDFHGFEFEDSTNYQNEYTEVFSNPQIDEIYINTINGYVRVEGWDNSDIQLEVKQRYTGYPEGRLEELFELTKPEITFLGNTLRIVTPRLTKTAFLKSYGVSMVIKVPYGLVDRVEVKTSNGDLNFSNLNTQITGDTSNGSISLFKVSGNAKLDSSNGEFYANGFTGYLYVKTSNASMELKNSKAQVFLRTSNGSIYVRDSLLTGTNNTLKTSNGRIVLDSELPESGHLELSTSNGEIELIVPYGTGAVIDADTSNGRIILDNVPVLAKEIGKTSISGSIYGGGNLYIDLSTSNSNIRISGH</sequence>
<evidence type="ECO:0000256" key="1">
    <source>
        <dbReference type="SAM" id="Phobius"/>
    </source>
</evidence>
<gene>
    <name evidence="3" type="ORF">IX53_08380</name>
</gene>
<keyword evidence="1" id="KW-0812">Transmembrane</keyword>
<evidence type="ECO:0000313" key="4">
    <source>
        <dbReference type="Proteomes" id="UP000035159"/>
    </source>
</evidence>
<keyword evidence="1" id="KW-0472">Membrane</keyword>
<keyword evidence="1" id="KW-1133">Transmembrane helix</keyword>
<protein>
    <recommendedName>
        <fullName evidence="2">DUF4097 domain-containing protein</fullName>
    </recommendedName>
</protein>
<proteinExistence type="predicted"/>
<dbReference type="STRING" id="1330330.IX53_08380"/>
<dbReference type="EMBL" id="CP011232">
    <property type="protein sequence ID" value="AKI97824.1"/>
    <property type="molecule type" value="Genomic_DNA"/>
</dbReference>
<evidence type="ECO:0000259" key="2">
    <source>
        <dbReference type="Pfam" id="PF13349"/>
    </source>
</evidence>
<dbReference type="KEGG" id="kpf:IX53_08380"/>
<dbReference type="Pfam" id="PF13349">
    <property type="entry name" value="DUF4097"/>
    <property type="match status" value="1"/>
</dbReference>
<keyword evidence="4" id="KW-1185">Reference proteome</keyword>
<dbReference type="AlphaFoldDB" id="A0A0G2ZE39"/>
<organism evidence="3 4">
    <name type="scientific">Kosmotoga pacifica</name>
    <dbReference type="NCBI Taxonomy" id="1330330"/>
    <lineage>
        <taxon>Bacteria</taxon>
        <taxon>Thermotogati</taxon>
        <taxon>Thermotogota</taxon>
        <taxon>Thermotogae</taxon>
        <taxon>Kosmotogales</taxon>
        <taxon>Kosmotogaceae</taxon>
        <taxon>Kosmotoga</taxon>
    </lineage>
</organism>
<dbReference type="InterPro" id="IPR025164">
    <property type="entry name" value="Toastrack_DUF4097"/>
</dbReference>
<reference evidence="3 4" key="1">
    <citation type="submission" date="2015-04" db="EMBL/GenBank/DDBJ databases">
        <title>Complete Genome Sequence of Kosmotoga pacifica SLHLJ1.</title>
        <authorList>
            <person name="Jiang L.J."/>
            <person name="Shao Z.Z."/>
            <person name="Jebbar M."/>
        </authorList>
    </citation>
    <scope>NUCLEOTIDE SEQUENCE [LARGE SCALE GENOMIC DNA]</scope>
    <source>
        <strain evidence="3 4">SLHLJ1</strain>
    </source>
</reference>
<evidence type="ECO:0000313" key="3">
    <source>
        <dbReference type="EMBL" id="AKI97824.1"/>
    </source>
</evidence>
<accession>A0A0G2ZE39</accession>
<dbReference type="Proteomes" id="UP000035159">
    <property type="component" value="Chromosome"/>
</dbReference>
<dbReference type="PATRIC" id="fig|1330330.3.peg.1703"/>
<dbReference type="RefSeq" id="WP_047754959.1">
    <property type="nucleotide sequence ID" value="NZ_CAJUHA010000005.1"/>
</dbReference>
<name>A0A0G2ZE39_9BACT</name>
<feature type="domain" description="DUF4097" evidence="2">
    <location>
        <begin position="109"/>
        <end position="328"/>
    </location>
</feature>